<gene>
    <name evidence="8" type="ORF">phi9183_ORF097</name>
</gene>
<evidence type="ECO:0000256" key="2">
    <source>
        <dbReference type="ARBA" id="ARBA00022670"/>
    </source>
</evidence>
<evidence type="ECO:0000256" key="4">
    <source>
        <dbReference type="ARBA" id="ARBA00022950"/>
    </source>
</evidence>
<keyword evidence="3" id="KW-0378">Hydrolase</keyword>
<dbReference type="InterPro" id="IPR054613">
    <property type="entry name" value="Peptidase_S78_dom"/>
</dbReference>
<evidence type="ECO:0000313" key="8">
    <source>
        <dbReference type="EMBL" id="QOC57590.1"/>
    </source>
</evidence>
<dbReference type="Pfam" id="PF04586">
    <property type="entry name" value="Peptidase_S78"/>
    <property type="match status" value="1"/>
</dbReference>
<dbReference type="InterPro" id="IPR006433">
    <property type="entry name" value="Prohead_protease"/>
</dbReference>
<feature type="compositionally biased region" description="Basic and acidic residues" evidence="6">
    <location>
        <begin position="342"/>
        <end position="402"/>
    </location>
</feature>
<keyword evidence="5" id="KW-1273">Viral capsid maturation</keyword>
<dbReference type="GO" id="GO:0006508">
    <property type="term" value="P:proteolysis"/>
    <property type="evidence" value="ECO:0007669"/>
    <property type="project" value="UniProtKB-KW"/>
</dbReference>
<name>A0A7L7SMY9_9CAUD</name>
<keyword evidence="9" id="KW-1185">Reference proteome</keyword>
<protein>
    <submittedName>
        <fullName evidence="8">Prohead protease</fullName>
    </submittedName>
</protein>
<evidence type="ECO:0000256" key="3">
    <source>
        <dbReference type="ARBA" id="ARBA00022801"/>
    </source>
</evidence>
<evidence type="ECO:0000256" key="5">
    <source>
        <dbReference type="ARBA" id="ARBA00023045"/>
    </source>
</evidence>
<evidence type="ECO:0000256" key="6">
    <source>
        <dbReference type="SAM" id="MobiDB-lite"/>
    </source>
</evidence>
<feature type="domain" description="Prohead serine protease" evidence="7">
    <location>
        <begin position="24"/>
        <end position="171"/>
    </location>
</feature>
<keyword evidence="4" id="KW-0118">Viral capsid assembly</keyword>
<dbReference type="Proteomes" id="UP000516647">
    <property type="component" value="Segment"/>
</dbReference>
<evidence type="ECO:0000259" key="7">
    <source>
        <dbReference type="Pfam" id="PF04586"/>
    </source>
</evidence>
<dbReference type="GO" id="GO:0008233">
    <property type="term" value="F:peptidase activity"/>
    <property type="evidence" value="ECO:0007669"/>
    <property type="project" value="UniProtKB-KW"/>
</dbReference>
<organism evidence="8 9">
    <name type="scientific">Enterococcus phage 9183</name>
    <dbReference type="NCBI Taxonomy" id="2763102"/>
    <lineage>
        <taxon>Viruses</taxon>
        <taxon>Duplodnaviria</taxon>
        <taxon>Heunggongvirae</taxon>
        <taxon>Uroviricota</taxon>
        <taxon>Caudoviricetes</taxon>
        <taxon>Andrewesvirinae</taxon>
        <taxon>Denvervirus</taxon>
        <taxon>Denvervirus dv9183</taxon>
    </lineage>
</organism>
<sequence>MKEIELRALDLELNPDLEEIDGLRLHGYVATDAASHILGKEGKKKWREVIAPGTFQKAIAKARRLKESIDLLVDHDTKKILASTENDSLFLEEDEVGLYFDAKISETSFGKDLYVLVRDGIIKGLSFGMKVLDENWSLASDGMPLRTIHEIELYEISALKTPAYPTTLLEARGIEVADVEVPEIETKDNELRSLIGGNSMNNEQEVTPKMVYDAISTLAMNQAETNKLLQEIVDKSAFEGLEMAKQVMEQVQQVASAQVPALPADQMTPPAETAQPGEEVREEVTTEAKPVEGQPAEEKPADEQPAPKEGEETRAEEKPAEEKAPEVDEDTKPTEEAAPEAKPADEKPVEKPTEEAAKPVDQKPAEEAKPTDDEDEEKKKQATEIRAWLENHKIVEVPEHGN</sequence>
<proteinExistence type="predicted"/>
<keyword evidence="2 8" id="KW-0645">Protease</keyword>
<feature type="region of interest" description="Disordered" evidence="6">
    <location>
        <begin position="261"/>
        <end position="402"/>
    </location>
</feature>
<dbReference type="GO" id="GO:0046797">
    <property type="term" value="P:viral procapsid maturation"/>
    <property type="evidence" value="ECO:0007669"/>
    <property type="project" value="UniProtKB-KW"/>
</dbReference>
<keyword evidence="1" id="KW-1188">Viral release from host cell</keyword>
<accession>A0A7L7SMY9</accession>
<feature type="compositionally biased region" description="Basic and acidic residues" evidence="6">
    <location>
        <begin position="278"/>
        <end position="335"/>
    </location>
</feature>
<reference evidence="8 9" key="1">
    <citation type="submission" date="2020-08" db="EMBL/GenBank/DDBJ databases">
        <authorList>
            <person name="Canfield G.S."/>
            <person name="Duerkop B.A."/>
        </authorList>
    </citation>
    <scope>NUCLEOTIDE SEQUENCE [LARGE SCALE GENOMIC DNA]</scope>
</reference>
<evidence type="ECO:0000256" key="1">
    <source>
        <dbReference type="ARBA" id="ARBA00022612"/>
    </source>
</evidence>
<evidence type="ECO:0000313" key="9">
    <source>
        <dbReference type="Proteomes" id="UP000516647"/>
    </source>
</evidence>
<dbReference type="EMBL" id="MT939241">
    <property type="protein sequence ID" value="QOC57590.1"/>
    <property type="molecule type" value="Genomic_DNA"/>
</dbReference>
<dbReference type="NCBIfam" id="TIGR01543">
    <property type="entry name" value="proheadase_HK97"/>
    <property type="match status" value="1"/>
</dbReference>